<dbReference type="CDD" id="cd12828">
    <property type="entry name" value="TmCorA-like_1"/>
    <property type="match status" value="1"/>
</dbReference>
<comment type="subcellular location">
    <subcellularLocation>
        <location evidence="1">Cell membrane</location>
        <topology evidence="1">Multi-pass membrane protein</topology>
    </subcellularLocation>
    <subcellularLocation>
        <location evidence="8">Membrane</location>
        <topology evidence="8">Multi-pass membrane protein</topology>
    </subcellularLocation>
</comment>
<evidence type="ECO:0000256" key="2">
    <source>
        <dbReference type="ARBA" id="ARBA00009765"/>
    </source>
</evidence>
<keyword evidence="10" id="KW-1185">Reference proteome</keyword>
<dbReference type="GO" id="GO:0000287">
    <property type="term" value="F:magnesium ion binding"/>
    <property type="evidence" value="ECO:0007669"/>
    <property type="project" value="TreeGrafter"/>
</dbReference>
<dbReference type="Proteomes" id="UP000323930">
    <property type="component" value="Unassembled WGS sequence"/>
</dbReference>
<dbReference type="GO" id="GO:0050897">
    <property type="term" value="F:cobalt ion binding"/>
    <property type="evidence" value="ECO:0007669"/>
    <property type="project" value="TreeGrafter"/>
</dbReference>
<evidence type="ECO:0000256" key="3">
    <source>
        <dbReference type="ARBA" id="ARBA00022448"/>
    </source>
</evidence>
<dbReference type="SUPFAM" id="SSF144083">
    <property type="entry name" value="Magnesium transport protein CorA, transmembrane region"/>
    <property type="match status" value="1"/>
</dbReference>
<dbReference type="AlphaFoldDB" id="A0A5D0HUC9"/>
<dbReference type="PANTHER" id="PTHR46494">
    <property type="entry name" value="CORA FAMILY METAL ION TRANSPORTER (EUROFUNG)"/>
    <property type="match status" value="1"/>
</dbReference>
<dbReference type="PANTHER" id="PTHR46494:SF1">
    <property type="entry name" value="CORA FAMILY METAL ION TRANSPORTER (EUROFUNG)"/>
    <property type="match status" value="1"/>
</dbReference>
<protein>
    <recommendedName>
        <fullName evidence="8">Magnesium transport protein CorA</fullName>
    </recommendedName>
</protein>
<evidence type="ECO:0000256" key="6">
    <source>
        <dbReference type="ARBA" id="ARBA00022989"/>
    </source>
</evidence>
<keyword evidence="3 8" id="KW-0813">Transport</keyword>
<evidence type="ECO:0000256" key="8">
    <source>
        <dbReference type="RuleBase" id="RU362010"/>
    </source>
</evidence>
<evidence type="ECO:0000256" key="4">
    <source>
        <dbReference type="ARBA" id="ARBA00022475"/>
    </source>
</evidence>
<keyword evidence="5 8" id="KW-0812">Transmembrane</keyword>
<proteinExistence type="inferred from homology"/>
<dbReference type="Gene3D" id="1.20.58.340">
    <property type="entry name" value="Magnesium transport protein CorA, transmembrane region"/>
    <property type="match status" value="2"/>
</dbReference>
<evidence type="ECO:0000256" key="5">
    <source>
        <dbReference type="ARBA" id="ARBA00022692"/>
    </source>
</evidence>
<dbReference type="Pfam" id="PF01544">
    <property type="entry name" value="CorA"/>
    <property type="match status" value="1"/>
</dbReference>
<evidence type="ECO:0000313" key="10">
    <source>
        <dbReference type="Proteomes" id="UP000323930"/>
    </source>
</evidence>
<feature type="transmembrane region" description="Helical" evidence="8">
    <location>
        <begin position="326"/>
        <end position="346"/>
    </location>
</feature>
<dbReference type="InterPro" id="IPR045861">
    <property type="entry name" value="CorA_cytoplasmic_dom"/>
</dbReference>
<gene>
    <name evidence="8 9" type="primary">corA</name>
    <name evidence="9" type="ORF">FUA24_16645</name>
</gene>
<evidence type="ECO:0000256" key="7">
    <source>
        <dbReference type="ARBA" id="ARBA00023136"/>
    </source>
</evidence>
<evidence type="ECO:0000256" key="1">
    <source>
        <dbReference type="ARBA" id="ARBA00004651"/>
    </source>
</evidence>
<dbReference type="InterPro" id="IPR045863">
    <property type="entry name" value="CorA_TM1_TM2"/>
</dbReference>
<keyword evidence="6 8" id="KW-1133">Transmembrane helix</keyword>
<organism evidence="9 10">
    <name type="scientific">Seonamhaeicola marinus</name>
    <dbReference type="NCBI Taxonomy" id="1912246"/>
    <lineage>
        <taxon>Bacteria</taxon>
        <taxon>Pseudomonadati</taxon>
        <taxon>Bacteroidota</taxon>
        <taxon>Flavobacteriia</taxon>
        <taxon>Flavobacteriales</taxon>
        <taxon>Flavobacteriaceae</taxon>
    </lineage>
</organism>
<keyword evidence="8" id="KW-0460">Magnesium</keyword>
<accession>A0A5D0HUC9</accession>
<evidence type="ECO:0000313" key="9">
    <source>
        <dbReference type="EMBL" id="TYA74928.1"/>
    </source>
</evidence>
<comment type="similarity">
    <text evidence="2 8">Belongs to the CorA metal ion transporter (MIT) (TC 1.A.35) family.</text>
</comment>
<dbReference type="GO" id="GO:0015095">
    <property type="term" value="F:magnesium ion transmembrane transporter activity"/>
    <property type="evidence" value="ECO:0007669"/>
    <property type="project" value="UniProtKB-UniRule"/>
</dbReference>
<dbReference type="SUPFAM" id="SSF143865">
    <property type="entry name" value="CorA soluble domain-like"/>
    <property type="match status" value="1"/>
</dbReference>
<name>A0A5D0HUC9_9FLAO</name>
<comment type="function">
    <text evidence="8">Mediates influx of magnesium ions.</text>
</comment>
<reference evidence="9 10" key="1">
    <citation type="submission" date="2019-08" db="EMBL/GenBank/DDBJ databases">
        <title>Seonamhaeicola sediminis sp. nov., isolated from marine sediment.</title>
        <authorList>
            <person name="Cao W.R."/>
        </authorList>
    </citation>
    <scope>NUCLEOTIDE SEQUENCE [LARGE SCALE GENOMIC DNA]</scope>
    <source>
        <strain evidence="9 10">B011</strain>
    </source>
</reference>
<sequence length="352" mass="41064">MKKSKRKNIGLIPGTPVYQGTKENGTLELEIFNYSIDSFSETKANNIKEISNLLNDDCTTWININGLSNIEAIKGLGAQFEFHPLLIEDIVNTLQRPKIDEYDNYALCVLKMLHFDKNNKLVIEHVSFVLGKNYMLTFQEAEGDVFNPIRERLRTSRGLVRKMGADYLLYALIDIIVDNYFIMTDDLSSKIETLEDDIFNASKKNDDLVFEIQNLKREILRIRKAVYPLREVVSSLNKMDGSLVKEKTNLYLSDLHDHVIQVSENVDIYREMIWGLMDIHQTTLSNKMNEIMKVLTIIATIFIPLTFIAGIYGMNFENIPELKYKYAYFMLWGFMIFIFVGMLYYFKRKKWL</sequence>
<keyword evidence="8" id="KW-0406">Ion transport</keyword>
<dbReference type="GO" id="GO:0005886">
    <property type="term" value="C:plasma membrane"/>
    <property type="evidence" value="ECO:0007669"/>
    <property type="project" value="UniProtKB-SubCell"/>
</dbReference>
<dbReference type="GO" id="GO:0015087">
    <property type="term" value="F:cobalt ion transmembrane transporter activity"/>
    <property type="evidence" value="ECO:0007669"/>
    <property type="project" value="UniProtKB-UniRule"/>
</dbReference>
<dbReference type="InterPro" id="IPR002523">
    <property type="entry name" value="MgTranspt_CorA/ZnTranspt_ZntB"/>
</dbReference>
<dbReference type="NCBIfam" id="TIGR00383">
    <property type="entry name" value="corA"/>
    <property type="match status" value="1"/>
</dbReference>
<keyword evidence="7 8" id="KW-0472">Membrane</keyword>
<keyword evidence="4 8" id="KW-1003">Cell membrane</keyword>
<dbReference type="EMBL" id="VSDQ01000679">
    <property type="protein sequence ID" value="TYA74928.1"/>
    <property type="molecule type" value="Genomic_DNA"/>
</dbReference>
<dbReference type="InterPro" id="IPR004488">
    <property type="entry name" value="Mg/Co-transport_prot_CorA"/>
</dbReference>
<dbReference type="FunFam" id="1.20.58.340:FF:000012">
    <property type="entry name" value="Magnesium transport protein CorA"/>
    <property type="match status" value="1"/>
</dbReference>
<dbReference type="Gene3D" id="3.30.460.20">
    <property type="entry name" value="CorA soluble domain-like"/>
    <property type="match status" value="1"/>
</dbReference>
<feature type="transmembrane region" description="Helical" evidence="8">
    <location>
        <begin position="294"/>
        <end position="314"/>
    </location>
</feature>
<dbReference type="RefSeq" id="WP_148544173.1">
    <property type="nucleotide sequence ID" value="NZ_VSDQ01000679.1"/>
</dbReference>
<dbReference type="OrthoDB" id="9803416at2"/>
<comment type="caution">
    <text evidence="9">The sequence shown here is derived from an EMBL/GenBank/DDBJ whole genome shotgun (WGS) entry which is preliminary data.</text>
</comment>